<evidence type="ECO:0008006" key="4">
    <source>
        <dbReference type="Google" id="ProtNLM"/>
    </source>
</evidence>
<keyword evidence="1" id="KW-0812">Transmembrane</keyword>
<keyword evidence="1" id="KW-1133">Transmembrane helix</keyword>
<evidence type="ECO:0000313" key="3">
    <source>
        <dbReference type="Proteomes" id="UP000823823"/>
    </source>
</evidence>
<protein>
    <recommendedName>
        <fullName evidence="4">ATP synthase protein I</fullName>
    </recommendedName>
</protein>
<sequence length="162" mass="16870">MQGSSQDPAAGTPSRPVVTRADRAMQRATMLSLLIGVGLDVIVIIVAAVAFESPAVWGALVGTALTLVVVLPTVASAYFAPRRSPLSMAVMVLASWAGKMIIVIVVLLLVRDSEQVSIAWVGLALLVGALSAIAIEMTMLLRVRQPLNVATPPSTDDGPRSS</sequence>
<feature type="transmembrane region" description="Helical" evidence="1">
    <location>
        <begin position="116"/>
        <end position="135"/>
    </location>
</feature>
<dbReference type="Proteomes" id="UP000823823">
    <property type="component" value="Unassembled WGS sequence"/>
</dbReference>
<evidence type="ECO:0000313" key="2">
    <source>
        <dbReference type="EMBL" id="HJB11124.1"/>
    </source>
</evidence>
<keyword evidence="1" id="KW-0472">Membrane</keyword>
<proteinExistence type="predicted"/>
<feature type="transmembrane region" description="Helical" evidence="1">
    <location>
        <begin position="30"/>
        <end position="51"/>
    </location>
</feature>
<dbReference type="EMBL" id="DWZH01000087">
    <property type="protein sequence ID" value="HJB11124.1"/>
    <property type="molecule type" value="Genomic_DNA"/>
</dbReference>
<accession>A0A9D2LEG9</accession>
<feature type="transmembrane region" description="Helical" evidence="1">
    <location>
        <begin position="86"/>
        <end position="110"/>
    </location>
</feature>
<comment type="caution">
    <text evidence="2">The sequence shown here is derived from an EMBL/GenBank/DDBJ whole genome shotgun (WGS) entry which is preliminary data.</text>
</comment>
<dbReference type="AlphaFoldDB" id="A0A9D2LEG9"/>
<organism evidence="2 3">
    <name type="scientific">Candidatus Brachybacterium merdavium</name>
    <dbReference type="NCBI Taxonomy" id="2838513"/>
    <lineage>
        <taxon>Bacteria</taxon>
        <taxon>Bacillati</taxon>
        <taxon>Actinomycetota</taxon>
        <taxon>Actinomycetes</taxon>
        <taxon>Micrococcales</taxon>
        <taxon>Dermabacteraceae</taxon>
        <taxon>Brachybacterium</taxon>
    </lineage>
</organism>
<name>A0A9D2LEG9_9MICO</name>
<reference evidence="2" key="2">
    <citation type="submission" date="2021-04" db="EMBL/GenBank/DDBJ databases">
        <authorList>
            <person name="Gilroy R."/>
        </authorList>
    </citation>
    <scope>NUCLEOTIDE SEQUENCE</scope>
    <source>
        <strain evidence="2">ChiHjej13B12-24818</strain>
    </source>
</reference>
<reference evidence="2" key="1">
    <citation type="journal article" date="2021" name="PeerJ">
        <title>Extensive microbial diversity within the chicken gut microbiome revealed by metagenomics and culture.</title>
        <authorList>
            <person name="Gilroy R."/>
            <person name="Ravi A."/>
            <person name="Getino M."/>
            <person name="Pursley I."/>
            <person name="Horton D.L."/>
            <person name="Alikhan N.F."/>
            <person name="Baker D."/>
            <person name="Gharbi K."/>
            <person name="Hall N."/>
            <person name="Watson M."/>
            <person name="Adriaenssens E.M."/>
            <person name="Foster-Nyarko E."/>
            <person name="Jarju S."/>
            <person name="Secka A."/>
            <person name="Antonio M."/>
            <person name="Oren A."/>
            <person name="Chaudhuri R.R."/>
            <person name="La Ragione R."/>
            <person name="Hildebrand F."/>
            <person name="Pallen M.J."/>
        </authorList>
    </citation>
    <scope>NUCLEOTIDE SEQUENCE</scope>
    <source>
        <strain evidence="2">ChiHjej13B12-24818</strain>
    </source>
</reference>
<gene>
    <name evidence="2" type="ORF">H9786_11465</name>
</gene>
<feature type="transmembrane region" description="Helical" evidence="1">
    <location>
        <begin position="57"/>
        <end position="79"/>
    </location>
</feature>
<evidence type="ECO:0000256" key="1">
    <source>
        <dbReference type="SAM" id="Phobius"/>
    </source>
</evidence>